<proteinExistence type="predicted"/>
<gene>
    <name evidence="1" type="ORF">SAMN06265222_10314</name>
</gene>
<evidence type="ECO:0000313" key="2">
    <source>
        <dbReference type="Proteomes" id="UP001158067"/>
    </source>
</evidence>
<sequence>MSGSAMFPMSQKTKSELNLGCGVGFDGEVWVKCVHKKSSRHELHVPAACDRGLSSGERRAHRLTGSRQTA</sequence>
<name>A0ABY1PWH9_9BACT</name>
<evidence type="ECO:0000313" key="1">
    <source>
        <dbReference type="EMBL" id="SMP49966.1"/>
    </source>
</evidence>
<comment type="caution">
    <text evidence="1">The sequence shown here is derived from an EMBL/GenBank/DDBJ whole genome shotgun (WGS) entry which is preliminary data.</text>
</comment>
<reference evidence="1 2" key="1">
    <citation type="submission" date="2017-05" db="EMBL/GenBank/DDBJ databases">
        <authorList>
            <person name="Varghese N."/>
            <person name="Submissions S."/>
        </authorList>
    </citation>
    <scope>NUCLEOTIDE SEQUENCE [LARGE SCALE GENOMIC DNA]</scope>
    <source>
        <strain evidence="1 2">DSM 25457</strain>
    </source>
</reference>
<protein>
    <submittedName>
        <fullName evidence="1">Uncharacterized protein</fullName>
    </submittedName>
</protein>
<accession>A0ABY1PWH9</accession>
<keyword evidence="2" id="KW-1185">Reference proteome</keyword>
<dbReference type="EMBL" id="FXUG01000003">
    <property type="protein sequence ID" value="SMP49966.1"/>
    <property type="molecule type" value="Genomic_DNA"/>
</dbReference>
<dbReference type="Proteomes" id="UP001158067">
    <property type="component" value="Unassembled WGS sequence"/>
</dbReference>
<organism evidence="1 2">
    <name type="scientific">Neorhodopirellula lusitana</name>
    <dbReference type="NCBI Taxonomy" id="445327"/>
    <lineage>
        <taxon>Bacteria</taxon>
        <taxon>Pseudomonadati</taxon>
        <taxon>Planctomycetota</taxon>
        <taxon>Planctomycetia</taxon>
        <taxon>Pirellulales</taxon>
        <taxon>Pirellulaceae</taxon>
        <taxon>Neorhodopirellula</taxon>
    </lineage>
</organism>